<sequence>MTNSDLEEKHARNRELRRAEIRRWAEYVRTNPDDDWGEQVNKLVDSQLASARHHEHERPDIDQLRESSLLDE</sequence>
<reference evidence="2 3" key="1">
    <citation type="submission" date="2020-12" db="EMBL/GenBank/DDBJ databases">
        <title>Halosimplex halophilum sp. nov. and Halosimplex salinum sp. nov., two new members of the genus Halosimplex.</title>
        <authorList>
            <person name="Cui H.L."/>
        </authorList>
    </citation>
    <scope>NUCLEOTIDE SEQUENCE [LARGE SCALE GENOMIC DNA]</scope>
    <source>
        <strain evidence="2 3">YGH94</strain>
    </source>
</reference>
<protein>
    <submittedName>
        <fullName evidence="2">Uncharacterized protein</fullName>
    </submittedName>
</protein>
<feature type="compositionally biased region" description="Basic and acidic residues" evidence="1">
    <location>
        <begin position="52"/>
        <end position="65"/>
    </location>
</feature>
<dbReference type="EMBL" id="CP065856">
    <property type="protein sequence ID" value="QPV63413.1"/>
    <property type="molecule type" value="Genomic_DNA"/>
</dbReference>
<dbReference type="AlphaFoldDB" id="A0A7T3G011"/>
<dbReference type="GeneID" id="60587206"/>
<accession>A0A7T3G011</accession>
<feature type="region of interest" description="Disordered" evidence="1">
    <location>
        <begin position="47"/>
        <end position="72"/>
    </location>
</feature>
<dbReference type="Pfam" id="PF26477">
    <property type="entry name" value="DUF8150"/>
    <property type="match status" value="1"/>
</dbReference>
<keyword evidence="3" id="KW-1185">Reference proteome</keyword>
<dbReference type="InterPro" id="IPR058463">
    <property type="entry name" value="DUF8150"/>
</dbReference>
<evidence type="ECO:0000313" key="2">
    <source>
        <dbReference type="EMBL" id="QPV63413.1"/>
    </source>
</evidence>
<name>A0A7T3G011_9EURY</name>
<evidence type="ECO:0000256" key="1">
    <source>
        <dbReference type="SAM" id="MobiDB-lite"/>
    </source>
</evidence>
<dbReference type="KEGG" id="hlt:I7X12_01895"/>
<dbReference type="Proteomes" id="UP000595001">
    <property type="component" value="Chromosome"/>
</dbReference>
<evidence type="ECO:0000313" key="3">
    <source>
        <dbReference type="Proteomes" id="UP000595001"/>
    </source>
</evidence>
<dbReference type="OrthoDB" id="210908at2157"/>
<dbReference type="RefSeq" id="WP_198062203.1">
    <property type="nucleotide sequence ID" value="NZ_CP065856.1"/>
</dbReference>
<gene>
    <name evidence="2" type="ORF">I7X12_01895</name>
</gene>
<proteinExistence type="predicted"/>
<organism evidence="2 3">
    <name type="scientific">Halosimplex litoreum</name>
    <dbReference type="NCBI Taxonomy" id="1198301"/>
    <lineage>
        <taxon>Archaea</taxon>
        <taxon>Methanobacteriati</taxon>
        <taxon>Methanobacteriota</taxon>
        <taxon>Stenosarchaea group</taxon>
        <taxon>Halobacteria</taxon>
        <taxon>Halobacteriales</taxon>
        <taxon>Haloarculaceae</taxon>
        <taxon>Halosimplex</taxon>
    </lineage>
</organism>